<dbReference type="AlphaFoldDB" id="A0AA47M4Y8"/>
<dbReference type="Gene3D" id="2.60.40.10">
    <property type="entry name" value="Immunoglobulins"/>
    <property type="match status" value="7"/>
</dbReference>
<reference evidence="14" key="1">
    <citation type="journal article" date="2023" name="Front. Mar. Sci.">
        <title>A new Merluccius polli reference genome to investigate the effects of global change in West African waters.</title>
        <authorList>
            <person name="Mateo J.L."/>
            <person name="Blanco-Fernandez C."/>
            <person name="Garcia-Vazquez E."/>
            <person name="Machado-Schiaffino G."/>
        </authorList>
    </citation>
    <scope>NUCLEOTIDE SEQUENCE</scope>
    <source>
        <strain evidence="14">C29</strain>
        <tissue evidence="14">Fin</tissue>
    </source>
</reference>
<feature type="signal peptide" evidence="12">
    <location>
        <begin position="1"/>
        <end position="40"/>
    </location>
</feature>
<name>A0AA47M4Y8_MERPO</name>
<dbReference type="Pfam" id="PF21177">
    <property type="entry name" value="LIF-R_Ig-like"/>
    <property type="match status" value="1"/>
</dbReference>
<evidence type="ECO:0000256" key="10">
    <source>
        <dbReference type="SAM" id="MobiDB-lite"/>
    </source>
</evidence>
<keyword evidence="8 14" id="KW-0675">Receptor</keyword>
<dbReference type="InterPro" id="IPR036116">
    <property type="entry name" value="FN3_sf"/>
</dbReference>
<dbReference type="InterPro" id="IPR013783">
    <property type="entry name" value="Ig-like_fold"/>
</dbReference>
<dbReference type="SUPFAM" id="SSF49265">
    <property type="entry name" value="Fibronectin type III"/>
    <property type="match status" value="4"/>
</dbReference>
<dbReference type="Pfam" id="PF25552">
    <property type="entry name" value="LIFR_D4"/>
    <property type="match status" value="1"/>
</dbReference>
<dbReference type="InterPro" id="IPR040817">
    <property type="entry name" value="LIFR_D2"/>
</dbReference>
<organism evidence="14 15">
    <name type="scientific">Merluccius polli</name>
    <name type="common">Benguela hake</name>
    <name type="synonym">Merluccius cadenati</name>
    <dbReference type="NCBI Taxonomy" id="89951"/>
    <lineage>
        <taxon>Eukaryota</taxon>
        <taxon>Metazoa</taxon>
        <taxon>Chordata</taxon>
        <taxon>Craniata</taxon>
        <taxon>Vertebrata</taxon>
        <taxon>Euteleostomi</taxon>
        <taxon>Actinopterygii</taxon>
        <taxon>Neopterygii</taxon>
        <taxon>Teleostei</taxon>
        <taxon>Neoteleostei</taxon>
        <taxon>Acanthomorphata</taxon>
        <taxon>Zeiogadaria</taxon>
        <taxon>Gadariae</taxon>
        <taxon>Gadiformes</taxon>
        <taxon>Gadoidei</taxon>
        <taxon>Merlucciidae</taxon>
        <taxon>Merluccius</taxon>
    </lineage>
</organism>
<dbReference type="InterPro" id="IPR052672">
    <property type="entry name" value="Type1_Cytokine_Rcpt_Type2"/>
</dbReference>
<comment type="caution">
    <text evidence="14">The sequence shown here is derived from an EMBL/GenBank/DDBJ whole genome shotgun (WGS) entry which is preliminary data.</text>
</comment>
<feature type="transmembrane region" description="Helical" evidence="11">
    <location>
        <begin position="704"/>
        <end position="728"/>
    </location>
</feature>
<evidence type="ECO:0000259" key="13">
    <source>
        <dbReference type="PROSITE" id="PS50853"/>
    </source>
</evidence>
<feature type="compositionally biased region" description="Pro residues" evidence="10">
    <location>
        <begin position="862"/>
        <end position="876"/>
    </location>
</feature>
<evidence type="ECO:0000256" key="3">
    <source>
        <dbReference type="ARBA" id="ARBA00022692"/>
    </source>
</evidence>
<feature type="compositionally biased region" description="Basic and acidic residues" evidence="10">
    <location>
        <begin position="817"/>
        <end position="828"/>
    </location>
</feature>
<dbReference type="SMART" id="SM00060">
    <property type="entry name" value="FN3"/>
    <property type="match status" value="4"/>
</dbReference>
<feature type="region of interest" description="Disordered" evidence="10">
    <location>
        <begin position="853"/>
        <end position="991"/>
    </location>
</feature>
<evidence type="ECO:0000256" key="5">
    <source>
        <dbReference type="ARBA" id="ARBA00022737"/>
    </source>
</evidence>
<comment type="similarity">
    <text evidence="2">Belongs to the type I cytokine receptor family. Type 2 subfamily.</text>
</comment>
<evidence type="ECO:0000256" key="4">
    <source>
        <dbReference type="ARBA" id="ARBA00022729"/>
    </source>
</evidence>
<sequence>MATHMPDRGFSHIRKLKSHNVWLICMLLSLSATHTHCTDALDVPQGVVLSADRSTQQLSISWLGGAAITFDLIILRTEFNETVFYETVTAPQENGMHHWTWTSYEPLECTSRSVRLRSRDGQKTSDWSDTRILEGMDHPNKKDSMMYPQDPVVLAGQHTTVCCIVEEGKDFGSIRYNSTVMNVTRLSRRSYVTTKFNQAPSRETGTNVICYSGMKMMLTGTVIFVGYPPLPTGLECETRDLTSVLCQWSPRNTHLYGRRATLNTLNGRDCGKTNQNQRLAECRLPEWAGNWTLVAKNALGQSSLNYSAQLTHRVHPVAPANLTAIPHAWNATLQWDWDYPTYDLLALICQVEITSDGHTKTRTFSGVGLRSVALLDLFPVVEYNVRVSCGAQQHFWKWGTWSKTQVKTGIDVPEAPALWVSRDEDNTGKVMWKPLTQRQSHGEITGYELTLWSPEDKVQHTETVLPGINEHPINLTHMATAGKVIATVKAKNAAGVSPPASVVIPQLLSDVEPPTVSRVVGADGGFSLSWASDANASNGYVVEWRDASCLHRCPVSWTQVGAGTTNVSIAPDTLQAGVLYSISLYSCSPHASALLQRWEGYMQELVPLRSVPNLMTNQDNSDIQLTWREIRLADRRGYLLGYRVYLNMGPQLKLIAKLSDPLSRSYTVKNLPVSSYKFTVKAYTSAGEDSGSTTSITMESYTDWLLLEMLVSLGTMTCFLFLVFFICYKKRKWVKKAFYPDIPEPKVTGDWSRTQGPLDVKPHANSMVHIVEESGWDSSKEKLVVIPEEDEDEEQGVRDEPVDTDEPMTIRYYNQVVDERPIRPRYPDSSESSSSSLDSARTDVTYTGIQTSGSSLNFQAEPPFPHDGQQPPPPQGDFPVALAGGAGGYRPQVQPAAPGQDPGQAAPPQSFPEPLPAKEGSFGCYQPQCSWQMDSPGEGDEGSIEAPSMGSPTSVASTQFLLPREEEERSEGEGSSSATTWLHNLLSSTKS</sequence>
<keyword evidence="3 11" id="KW-0812">Transmembrane</keyword>
<keyword evidence="5" id="KW-0677">Repeat</keyword>
<dbReference type="PANTHER" id="PTHR48423:SF1">
    <property type="entry name" value="INTERLEUKIN-27 RECEPTOR SUBUNIT ALPHA"/>
    <property type="match status" value="1"/>
</dbReference>
<comment type="subcellular location">
    <subcellularLocation>
        <location evidence="1">Membrane</location>
        <topology evidence="1">Single-pass type I membrane protein</topology>
    </subcellularLocation>
</comment>
<keyword evidence="4 12" id="KW-0732">Signal</keyword>
<evidence type="ECO:0000313" key="14">
    <source>
        <dbReference type="EMBL" id="KAK0133813.1"/>
    </source>
</evidence>
<evidence type="ECO:0000256" key="8">
    <source>
        <dbReference type="ARBA" id="ARBA00023170"/>
    </source>
</evidence>
<feature type="compositionally biased region" description="Polar residues" evidence="10">
    <location>
        <begin position="950"/>
        <end position="960"/>
    </location>
</feature>
<dbReference type="InterPro" id="IPR048497">
    <property type="entry name" value="LIF-R-like_Ig-like"/>
</dbReference>
<evidence type="ECO:0000256" key="9">
    <source>
        <dbReference type="ARBA" id="ARBA00023180"/>
    </source>
</evidence>
<evidence type="ECO:0000313" key="15">
    <source>
        <dbReference type="Proteomes" id="UP001174136"/>
    </source>
</evidence>
<feature type="compositionally biased region" description="Low complexity" evidence="10">
    <location>
        <begin position="891"/>
        <end position="908"/>
    </location>
</feature>
<feature type="region of interest" description="Disordered" evidence="10">
    <location>
        <begin position="787"/>
        <end position="841"/>
    </location>
</feature>
<keyword evidence="15" id="KW-1185">Reference proteome</keyword>
<keyword evidence="7 11" id="KW-0472">Membrane</keyword>
<evidence type="ECO:0000256" key="1">
    <source>
        <dbReference type="ARBA" id="ARBA00004479"/>
    </source>
</evidence>
<feature type="chain" id="PRO_5041267267" evidence="12">
    <location>
        <begin position="41"/>
        <end position="991"/>
    </location>
</feature>
<proteinExistence type="inferred from homology"/>
<evidence type="ECO:0000256" key="11">
    <source>
        <dbReference type="SAM" id="Phobius"/>
    </source>
</evidence>
<feature type="domain" description="Fibronectin type-III" evidence="13">
    <location>
        <begin position="607"/>
        <end position="703"/>
    </location>
</feature>
<dbReference type="GO" id="GO:0005886">
    <property type="term" value="C:plasma membrane"/>
    <property type="evidence" value="ECO:0007669"/>
    <property type="project" value="UniProtKB-ARBA"/>
</dbReference>
<dbReference type="Pfam" id="PF17971">
    <property type="entry name" value="LIFR_D2"/>
    <property type="match status" value="1"/>
</dbReference>
<dbReference type="PROSITE" id="PS50853">
    <property type="entry name" value="FN3"/>
    <property type="match status" value="2"/>
</dbReference>
<dbReference type="InterPro" id="IPR003961">
    <property type="entry name" value="FN3_dom"/>
</dbReference>
<accession>A0AA47M4Y8</accession>
<dbReference type="Pfam" id="PF00041">
    <property type="entry name" value="fn3"/>
    <property type="match status" value="1"/>
</dbReference>
<dbReference type="PANTHER" id="PTHR48423">
    <property type="entry name" value="INTERLEUKIN-27 RECEPTOR SUBUNIT ALPHA"/>
    <property type="match status" value="1"/>
</dbReference>
<evidence type="ECO:0000256" key="6">
    <source>
        <dbReference type="ARBA" id="ARBA00022989"/>
    </source>
</evidence>
<gene>
    <name evidence="14" type="primary">LIFR_4</name>
    <name evidence="14" type="ORF">N1851_030651</name>
</gene>
<protein>
    <submittedName>
        <fullName evidence="14">Leukemia inhibitory factor receptor</fullName>
    </submittedName>
</protein>
<feature type="domain" description="Fibronectin type-III" evidence="13">
    <location>
        <begin position="412"/>
        <end position="510"/>
    </location>
</feature>
<dbReference type="EMBL" id="JAOPHQ010005822">
    <property type="protein sequence ID" value="KAK0133813.1"/>
    <property type="molecule type" value="Genomic_DNA"/>
</dbReference>
<keyword evidence="6 11" id="KW-1133">Transmembrane helix</keyword>
<keyword evidence="9" id="KW-0325">Glycoprotein</keyword>
<evidence type="ECO:0000256" key="2">
    <source>
        <dbReference type="ARBA" id="ARBA00008921"/>
    </source>
</evidence>
<feature type="compositionally biased region" description="Low complexity" evidence="10">
    <location>
        <begin position="829"/>
        <end position="839"/>
    </location>
</feature>
<evidence type="ECO:0000256" key="12">
    <source>
        <dbReference type="SAM" id="SignalP"/>
    </source>
</evidence>
<evidence type="ECO:0000256" key="7">
    <source>
        <dbReference type="ARBA" id="ARBA00023136"/>
    </source>
</evidence>
<feature type="compositionally biased region" description="Polar residues" evidence="10">
    <location>
        <begin position="978"/>
        <end position="991"/>
    </location>
</feature>
<dbReference type="Proteomes" id="UP001174136">
    <property type="component" value="Unassembled WGS sequence"/>
</dbReference>
<dbReference type="CDD" id="cd00063">
    <property type="entry name" value="FN3"/>
    <property type="match status" value="2"/>
</dbReference>